<keyword evidence="8 10" id="KW-0472">Membrane</keyword>
<dbReference type="InterPro" id="IPR016635">
    <property type="entry name" value="AP_complex_ssu"/>
</dbReference>
<evidence type="ECO:0000256" key="9">
    <source>
        <dbReference type="ARBA" id="ARBA00023176"/>
    </source>
</evidence>
<dbReference type="PROSITE" id="PS00989">
    <property type="entry name" value="CLAT_ADAPTOR_S"/>
    <property type="match status" value="1"/>
</dbReference>
<comment type="similarity">
    <text evidence="3 10">Belongs to the adaptor complexes small subunit family.</text>
</comment>
<proteinExistence type="inferred from homology"/>
<dbReference type="InterPro" id="IPR027156">
    <property type="entry name" value="APS2"/>
</dbReference>
<keyword evidence="5" id="KW-1003">Cell membrane</keyword>
<keyword evidence="14" id="KW-1185">Reference proteome</keyword>
<sequence>MIRFFLIQNRQGQTRLSRWYVPYEDEEKTKLTTEIHKLVSHREAKGLTNFAEYRTYKVIYRRYAGLYFVMCVDTTDNELSILESIHLFVEVLDSYFKDVCELDIVFNFWKCYTAMDEMFLTGEIQETSRQVIRARLDQLDKLD</sequence>
<keyword evidence="9" id="KW-0168">Coated pit</keyword>
<evidence type="ECO:0000259" key="11">
    <source>
        <dbReference type="Pfam" id="PF01217"/>
    </source>
</evidence>
<accession>A0A9Q0LIH7</accession>
<evidence type="ECO:0000256" key="1">
    <source>
        <dbReference type="ARBA" id="ARBA00004236"/>
    </source>
</evidence>
<dbReference type="FunFam" id="3.30.450.60:FF:000010">
    <property type="entry name" value="AP complex subunit sigma"/>
    <property type="match status" value="1"/>
</dbReference>
<evidence type="ECO:0000256" key="3">
    <source>
        <dbReference type="ARBA" id="ARBA00006972"/>
    </source>
</evidence>
<evidence type="ECO:0000256" key="4">
    <source>
        <dbReference type="ARBA" id="ARBA00022448"/>
    </source>
</evidence>
<dbReference type="GO" id="GO:0035615">
    <property type="term" value="F:clathrin adaptor activity"/>
    <property type="evidence" value="ECO:0007669"/>
    <property type="project" value="InterPro"/>
</dbReference>
<comment type="caution">
    <text evidence="12">The sequence shown here is derived from an EMBL/GenBank/DDBJ whole genome shotgun (WGS) entry which is preliminary data.</text>
</comment>
<evidence type="ECO:0000313" key="12">
    <source>
        <dbReference type="EMBL" id="KAJ5073447.1"/>
    </source>
</evidence>
<dbReference type="InterPro" id="IPR000804">
    <property type="entry name" value="Clathrin_sm-chain_CS"/>
</dbReference>
<dbReference type="OrthoDB" id="371463at2759"/>
<evidence type="ECO:0000313" key="13">
    <source>
        <dbReference type="EMBL" id="KAJ5075148.1"/>
    </source>
</evidence>
<dbReference type="InterPro" id="IPR011012">
    <property type="entry name" value="Longin-like_dom_sf"/>
</dbReference>
<evidence type="ECO:0000256" key="7">
    <source>
        <dbReference type="ARBA" id="ARBA00022927"/>
    </source>
</evidence>
<dbReference type="InterPro" id="IPR022775">
    <property type="entry name" value="AP_mu_sigma_su"/>
</dbReference>
<dbReference type="OMA" id="QSNFVEY"/>
<dbReference type="Proteomes" id="UP001149090">
    <property type="component" value="Unassembled WGS sequence"/>
</dbReference>
<organism evidence="12 14">
    <name type="scientific">Anaeramoeba ignava</name>
    <name type="common">Anaerobic marine amoeba</name>
    <dbReference type="NCBI Taxonomy" id="1746090"/>
    <lineage>
        <taxon>Eukaryota</taxon>
        <taxon>Metamonada</taxon>
        <taxon>Anaeramoebidae</taxon>
        <taxon>Anaeramoeba</taxon>
    </lineage>
</organism>
<keyword evidence="6" id="KW-0254">Endocytosis</keyword>
<evidence type="ECO:0000313" key="14">
    <source>
        <dbReference type="Proteomes" id="UP001149090"/>
    </source>
</evidence>
<gene>
    <name evidence="13" type="ORF">M0811_07499</name>
    <name evidence="12" type="ORF">M0811_08564</name>
</gene>
<evidence type="ECO:0000256" key="2">
    <source>
        <dbReference type="ARBA" id="ARBA00004277"/>
    </source>
</evidence>
<dbReference type="GO" id="GO:0006886">
    <property type="term" value="P:intracellular protein transport"/>
    <property type="evidence" value="ECO:0007669"/>
    <property type="project" value="UniProtKB-UniRule"/>
</dbReference>
<dbReference type="EMBL" id="JAPDFW010000066">
    <property type="protein sequence ID" value="KAJ5075148.1"/>
    <property type="molecule type" value="Genomic_DNA"/>
</dbReference>
<dbReference type="SUPFAM" id="SSF64356">
    <property type="entry name" value="SNARE-like"/>
    <property type="match status" value="1"/>
</dbReference>
<dbReference type="AlphaFoldDB" id="A0A9Q0LIH7"/>
<dbReference type="GO" id="GO:0030122">
    <property type="term" value="C:AP-2 adaptor complex"/>
    <property type="evidence" value="ECO:0007669"/>
    <property type="project" value="InterPro"/>
</dbReference>
<reference evidence="12" key="1">
    <citation type="submission" date="2022-10" db="EMBL/GenBank/DDBJ databases">
        <title>Novel sulphate-reducing endosymbionts in the free-living metamonad Anaeramoeba.</title>
        <authorList>
            <person name="Jerlstrom-Hultqvist J."/>
            <person name="Cepicka I."/>
            <person name="Gallot-Lavallee L."/>
            <person name="Salas-Leiva D."/>
            <person name="Curtis B.A."/>
            <person name="Zahonova K."/>
            <person name="Pipaliya S."/>
            <person name="Dacks J."/>
            <person name="Roger A.J."/>
        </authorList>
    </citation>
    <scope>NUCLEOTIDE SEQUENCE</scope>
    <source>
        <strain evidence="12">BMAN</strain>
    </source>
</reference>
<dbReference type="PIRSF" id="PIRSF015588">
    <property type="entry name" value="AP_complex_sigma"/>
    <property type="match status" value="1"/>
</dbReference>
<name>A0A9Q0LIH7_ANAIG</name>
<protein>
    <recommendedName>
        <fullName evidence="10">AP complex subunit sigma</fullName>
    </recommendedName>
</protein>
<keyword evidence="7 10" id="KW-0653">Protein transport</keyword>
<keyword evidence="4 10" id="KW-0813">Transport</keyword>
<dbReference type="PANTHER" id="PTHR11753">
    <property type="entry name" value="ADAPTOR COMPLEXES SMALL SUBUNIT FAMILY"/>
    <property type="match status" value="1"/>
</dbReference>
<evidence type="ECO:0000256" key="6">
    <source>
        <dbReference type="ARBA" id="ARBA00022583"/>
    </source>
</evidence>
<dbReference type="Pfam" id="PF01217">
    <property type="entry name" value="Clat_adaptor_s"/>
    <property type="match status" value="1"/>
</dbReference>
<dbReference type="Gene3D" id="3.30.450.60">
    <property type="match status" value="1"/>
</dbReference>
<comment type="subcellular location">
    <subcellularLocation>
        <location evidence="1">Cell membrane</location>
    </subcellularLocation>
    <subcellularLocation>
        <location evidence="2">Membrane</location>
        <location evidence="2">Coated pit</location>
        <topology evidence="2">Peripheral membrane protein</topology>
        <orientation evidence="2">Cytoplasmic side</orientation>
    </subcellularLocation>
</comment>
<dbReference type="EMBL" id="JAPDFW010000074">
    <property type="protein sequence ID" value="KAJ5073447.1"/>
    <property type="molecule type" value="Genomic_DNA"/>
</dbReference>
<dbReference type="CDD" id="cd14833">
    <property type="entry name" value="AP2_sigma"/>
    <property type="match status" value="1"/>
</dbReference>
<evidence type="ECO:0000256" key="8">
    <source>
        <dbReference type="ARBA" id="ARBA00023136"/>
    </source>
</evidence>
<evidence type="ECO:0000256" key="10">
    <source>
        <dbReference type="PIRNR" id="PIRNR015588"/>
    </source>
</evidence>
<feature type="domain" description="AP complex mu/sigma subunit" evidence="11">
    <location>
        <begin position="1"/>
        <end position="142"/>
    </location>
</feature>
<evidence type="ECO:0000256" key="5">
    <source>
        <dbReference type="ARBA" id="ARBA00022475"/>
    </source>
</evidence>
<dbReference type="GO" id="GO:0072583">
    <property type="term" value="P:clathrin-dependent endocytosis"/>
    <property type="evidence" value="ECO:0007669"/>
    <property type="project" value="InterPro"/>
</dbReference>